<evidence type="ECO:0000256" key="1">
    <source>
        <dbReference type="SAM" id="MobiDB-lite"/>
    </source>
</evidence>
<organism evidence="2">
    <name type="scientific">uncultured virus</name>
    <dbReference type="NCBI Taxonomy" id="340016"/>
    <lineage>
        <taxon>Viruses</taxon>
        <taxon>environmental samples</taxon>
    </lineage>
</organism>
<sequence length="71" mass="8054">MRNRGNKGKCGKAWKAWEAGYAKKPGGKEEAARERREFYCDNGTIKLRPSTDADVPLTDKQIKADKKNKNK</sequence>
<feature type="compositionally biased region" description="Basic and acidic residues" evidence="1">
    <location>
        <begin position="60"/>
        <end position="71"/>
    </location>
</feature>
<proteinExistence type="predicted"/>
<feature type="region of interest" description="Disordered" evidence="1">
    <location>
        <begin position="49"/>
        <end position="71"/>
    </location>
</feature>
<name>A0A218MLL8_9VIRU</name>
<evidence type="ECO:0000313" key="2">
    <source>
        <dbReference type="EMBL" id="ASF00169.1"/>
    </source>
</evidence>
<reference evidence="2" key="2">
    <citation type="journal article" date="2017" name="Nat. Commun.">
        <title>Single-virus genomics reveals hidden cosmopolitan and abundant viruses.</title>
        <authorList>
            <person name="Martinez-Hernandez F."/>
            <person name="Fornas O."/>
            <person name="Lluesma Gomez M."/>
            <person name="Bolduc B."/>
            <person name="de la Cruz Pena M.J."/>
            <person name="Martinez J.M."/>
            <person name="Anton J."/>
            <person name="Gasol J.M."/>
            <person name="Rosselli R."/>
            <person name="Rodriguez-Valera F."/>
            <person name="Sullivan M.B."/>
            <person name="Acinas S.G."/>
            <person name="Martinez-Garcia M."/>
        </authorList>
    </citation>
    <scope>NUCLEOTIDE SEQUENCE</scope>
</reference>
<protein>
    <submittedName>
        <fullName evidence="2">Uncharacterized protein</fullName>
    </submittedName>
</protein>
<accession>A0A218MLL8</accession>
<reference evidence="2" key="1">
    <citation type="submission" date="2016-10" db="EMBL/GenBank/DDBJ databases">
        <authorList>
            <person name="Varghese N."/>
        </authorList>
    </citation>
    <scope>NUCLEOTIDE SEQUENCE</scope>
</reference>
<dbReference type="EMBL" id="KY052816">
    <property type="protein sequence ID" value="ASF00169.1"/>
    <property type="molecule type" value="Genomic_DNA"/>
</dbReference>